<keyword evidence="3" id="KW-1133">Transmembrane helix</keyword>
<keyword evidence="3" id="KW-0472">Membrane</keyword>
<evidence type="ECO:0000313" key="5">
    <source>
        <dbReference type="EMBL" id="MCX3063877.1"/>
    </source>
</evidence>
<dbReference type="RefSeq" id="WP_266605184.1">
    <property type="nucleotide sequence ID" value="NZ_JAPHNL010000325.1"/>
</dbReference>
<comment type="caution">
    <text evidence="5">The sequence shown here is derived from an EMBL/GenBank/DDBJ whole genome shotgun (WGS) entry which is preliminary data.</text>
</comment>
<proteinExistence type="predicted"/>
<dbReference type="Proteomes" id="UP001163064">
    <property type="component" value="Unassembled WGS sequence"/>
</dbReference>
<dbReference type="Pfam" id="PF11611">
    <property type="entry name" value="DUF4352"/>
    <property type="match status" value="1"/>
</dbReference>
<accession>A0ABT3U3H7</accession>
<feature type="transmembrane region" description="Helical" evidence="3">
    <location>
        <begin position="51"/>
        <end position="71"/>
    </location>
</feature>
<feature type="region of interest" description="Disordered" evidence="2">
    <location>
        <begin position="121"/>
        <end position="156"/>
    </location>
</feature>
<evidence type="ECO:0000256" key="3">
    <source>
        <dbReference type="SAM" id="Phobius"/>
    </source>
</evidence>
<feature type="transmembrane region" description="Helical" evidence="3">
    <location>
        <begin position="83"/>
        <end position="104"/>
    </location>
</feature>
<protein>
    <submittedName>
        <fullName evidence="5">DUF4352 domain-containing protein</fullName>
    </submittedName>
</protein>
<evidence type="ECO:0000313" key="6">
    <source>
        <dbReference type="Proteomes" id="UP001163064"/>
    </source>
</evidence>
<keyword evidence="1" id="KW-0732">Signal</keyword>
<feature type="region of interest" description="Disordered" evidence="2">
    <location>
        <begin position="1"/>
        <end position="26"/>
    </location>
</feature>
<keyword evidence="3" id="KW-0812">Transmembrane</keyword>
<feature type="compositionally biased region" description="Low complexity" evidence="2">
    <location>
        <begin position="15"/>
        <end position="26"/>
    </location>
</feature>
<dbReference type="EMBL" id="JAPHNL010000325">
    <property type="protein sequence ID" value="MCX3063877.1"/>
    <property type="molecule type" value="Genomic_DNA"/>
</dbReference>
<sequence length="286" mass="29664">MSQHQQHPQYPPFQQPHQPQQPQQPQIARNGLGTAALILGIIGALSGLVPIMFWLAGVLGVIALILGLAGRGRVKRGEATNKGVALAGVLLALASLGLAVFGAYTTFKAVGDAVDQIDKSVSDTKPKETKPSGAAKDSGKPGASGKPGKSGGKADTAKAHAAGDSVIYDDNLTVTVSNAVAFNPSPYAAGHTKGHDAYKVTITVTNNSKKRFDASMLTADARAGQDGVQAEQIFDDKVGSGFDGTILPGKKATVVYGFDTPAAAKNLTVEVTPSFDYDAQQWDLKL</sequence>
<reference evidence="5" key="1">
    <citation type="submission" date="2022-10" db="EMBL/GenBank/DDBJ databases">
        <title>Streptomyces beihaiensis sp. nov., a chitin degrading actinobacterium, isolated from shrimp pond soil.</title>
        <authorList>
            <person name="Xie J."/>
            <person name="Shen N."/>
        </authorList>
    </citation>
    <scope>NUCLEOTIDE SEQUENCE</scope>
    <source>
        <strain evidence="5">GXMU-J5</strain>
    </source>
</reference>
<dbReference type="InterPro" id="IPR029051">
    <property type="entry name" value="DUF4352"/>
</dbReference>
<organism evidence="5 6">
    <name type="scientific">Streptomyces beihaiensis</name>
    <dbReference type="NCBI Taxonomy" id="2984495"/>
    <lineage>
        <taxon>Bacteria</taxon>
        <taxon>Bacillati</taxon>
        <taxon>Actinomycetota</taxon>
        <taxon>Actinomycetes</taxon>
        <taxon>Kitasatosporales</taxon>
        <taxon>Streptomycetaceae</taxon>
        <taxon>Streptomyces</taxon>
    </lineage>
</organism>
<feature type="compositionally biased region" description="Low complexity" evidence="2">
    <location>
        <begin position="132"/>
        <end position="147"/>
    </location>
</feature>
<dbReference type="InterPro" id="IPR029050">
    <property type="entry name" value="Immunoprotect_excell_Ig-like"/>
</dbReference>
<feature type="transmembrane region" description="Helical" evidence="3">
    <location>
        <begin position="27"/>
        <end position="45"/>
    </location>
</feature>
<feature type="domain" description="DUF4352" evidence="4">
    <location>
        <begin position="169"/>
        <end position="280"/>
    </location>
</feature>
<dbReference type="Gene3D" id="2.60.40.1240">
    <property type="match status" value="1"/>
</dbReference>
<evidence type="ECO:0000259" key="4">
    <source>
        <dbReference type="Pfam" id="PF11611"/>
    </source>
</evidence>
<feature type="compositionally biased region" description="Basic and acidic residues" evidence="2">
    <location>
        <begin position="121"/>
        <end position="130"/>
    </location>
</feature>
<evidence type="ECO:0000256" key="2">
    <source>
        <dbReference type="SAM" id="MobiDB-lite"/>
    </source>
</evidence>
<keyword evidence="6" id="KW-1185">Reference proteome</keyword>
<evidence type="ECO:0000256" key="1">
    <source>
        <dbReference type="ARBA" id="ARBA00022729"/>
    </source>
</evidence>
<name>A0ABT3U3H7_9ACTN</name>
<gene>
    <name evidence="5" type="ORF">OFY01_29795</name>
</gene>